<accession>A0A812WQT7</accession>
<sequence>MFFQLRGFAVAPPAGQIATGSDCHQRTMHKMRVRPAFIDVLLHSLSRLRLSSFQVKRGMQRLRDQRQMPALVKSRFTEAILVVFECTDAISPFEEVRGKERRQNFAQPVLTCQHDLERFNHDRNFVQVLSGPAAVLQL</sequence>
<dbReference type="EMBL" id="CAJNIZ010044833">
    <property type="protein sequence ID" value="CAE7702473.1"/>
    <property type="molecule type" value="Genomic_DNA"/>
</dbReference>
<evidence type="ECO:0000313" key="1">
    <source>
        <dbReference type="EMBL" id="CAE7702473.1"/>
    </source>
</evidence>
<reference evidence="1" key="1">
    <citation type="submission" date="2021-02" db="EMBL/GenBank/DDBJ databases">
        <authorList>
            <person name="Dougan E. K."/>
            <person name="Rhodes N."/>
            <person name="Thang M."/>
            <person name="Chan C."/>
        </authorList>
    </citation>
    <scope>NUCLEOTIDE SEQUENCE</scope>
</reference>
<evidence type="ECO:0000313" key="2">
    <source>
        <dbReference type="Proteomes" id="UP000649617"/>
    </source>
</evidence>
<dbReference type="Proteomes" id="UP000649617">
    <property type="component" value="Unassembled WGS sequence"/>
</dbReference>
<dbReference type="OrthoDB" id="422081at2759"/>
<protein>
    <submittedName>
        <fullName evidence="1">Uncharacterized protein</fullName>
    </submittedName>
</protein>
<comment type="caution">
    <text evidence="1">The sequence shown here is derived from an EMBL/GenBank/DDBJ whole genome shotgun (WGS) entry which is preliminary data.</text>
</comment>
<proteinExistence type="predicted"/>
<gene>
    <name evidence="1" type="ORF">SPIL2461_LOCUS19770</name>
</gene>
<name>A0A812WQT7_SYMPI</name>
<dbReference type="AlphaFoldDB" id="A0A812WQT7"/>
<organism evidence="1 2">
    <name type="scientific">Symbiodinium pilosum</name>
    <name type="common">Dinoflagellate</name>
    <dbReference type="NCBI Taxonomy" id="2952"/>
    <lineage>
        <taxon>Eukaryota</taxon>
        <taxon>Sar</taxon>
        <taxon>Alveolata</taxon>
        <taxon>Dinophyceae</taxon>
        <taxon>Suessiales</taxon>
        <taxon>Symbiodiniaceae</taxon>
        <taxon>Symbiodinium</taxon>
    </lineage>
</organism>
<keyword evidence="2" id="KW-1185">Reference proteome</keyword>